<name>A0AAW5E8G9_9BACI</name>
<proteinExistence type="predicted"/>
<comment type="caution">
    <text evidence="1">The sequence shown here is derived from an EMBL/GenBank/DDBJ whole genome shotgun (WGS) entry which is preliminary data.</text>
</comment>
<sequence length="46" mass="5083">MKKKLLVLVAFGVVVAFGYQLSEGVTPYSYEPGHEYPDTHAVEAKI</sequence>
<organism evidence="1 2">
    <name type="scientific">Fredinandcohnia quinoae</name>
    <dbReference type="NCBI Taxonomy" id="2918902"/>
    <lineage>
        <taxon>Bacteria</taxon>
        <taxon>Bacillati</taxon>
        <taxon>Bacillota</taxon>
        <taxon>Bacilli</taxon>
        <taxon>Bacillales</taxon>
        <taxon>Bacillaceae</taxon>
        <taxon>Fredinandcohnia</taxon>
    </lineage>
</organism>
<dbReference type="RefSeq" id="WP_240257465.1">
    <property type="nucleotide sequence ID" value="NZ_JAKTTI010000045.1"/>
</dbReference>
<evidence type="ECO:0008006" key="3">
    <source>
        <dbReference type="Google" id="ProtNLM"/>
    </source>
</evidence>
<keyword evidence="2" id="KW-1185">Reference proteome</keyword>
<gene>
    <name evidence="1" type="ORF">MJG50_19600</name>
</gene>
<dbReference type="EMBL" id="JAKTTI010000045">
    <property type="protein sequence ID" value="MCH1627545.1"/>
    <property type="molecule type" value="Genomic_DNA"/>
</dbReference>
<protein>
    <recommendedName>
        <fullName evidence="3">Phr family secreted Rap phosphatase inhibitor</fullName>
    </recommendedName>
</protein>
<dbReference type="AlphaFoldDB" id="A0AAW5E8G9"/>
<reference evidence="1" key="1">
    <citation type="submission" date="2022-02" db="EMBL/GenBank/DDBJ databases">
        <title>Fredinandcohnia quinoae sp. nov. isolated from Chenopodium quinoa seeds.</title>
        <authorList>
            <person name="Saati-Santamaria Z."/>
            <person name="Flores-Felix J.D."/>
            <person name="Igual J.M."/>
            <person name="Velazquez E."/>
            <person name="Garcia-Fraile P."/>
            <person name="Martinez-Molina E."/>
        </authorList>
    </citation>
    <scope>NUCLEOTIDE SEQUENCE</scope>
    <source>
        <strain evidence="1">SECRCQ15</strain>
    </source>
</reference>
<dbReference type="Proteomes" id="UP001431131">
    <property type="component" value="Unassembled WGS sequence"/>
</dbReference>
<evidence type="ECO:0000313" key="1">
    <source>
        <dbReference type="EMBL" id="MCH1627545.1"/>
    </source>
</evidence>
<accession>A0AAW5E8G9</accession>
<evidence type="ECO:0000313" key="2">
    <source>
        <dbReference type="Proteomes" id="UP001431131"/>
    </source>
</evidence>